<dbReference type="Proteomes" id="UP001314170">
    <property type="component" value="Unassembled WGS sequence"/>
</dbReference>
<accession>A0AAV1R9J1</accession>
<evidence type="ECO:0000256" key="1">
    <source>
        <dbReference type="SAM" id="MobiDB-lite"/>
    </source>
</evidence>
<organism evidence="2 3">
    <name type="scientific">Dovyalis caffra</name>
    <dbReference type="NCBI Taxonomy" id="77055"/>
    <lineage>
        <taxon>Eukaryota</taxon>
        <taxon>Viridiplantae</taxon>
        <taxon>Streptophyta</taxon>
        <taxon>Embryophyta</taxon>
        <taxon>Tracheophyta</taxon>
        <taxon>Spermatophyta</taxon>
        <taxon>Magnoliopsida</taxon>
        <taxon>eudicotyledons</taxon>
        <taxon>Gunneridae</taxon>
        <taxon>Pentapetalae</taxon>
        <taxon>rosids</taxon>
        <taxon>fabids</taxon>
        <taxon>Malpighiales</taxon>
        <taxon>Salicaceae</taxon>
        <taxon>Flacourtieae</taxon>
        <taxon>Dovyalis</taxon>
    </lineage>
</organism>
<feature type="compositionally biased region" description="Basic and acidic residues" evidence="1">
    <location>
        <begin position="536"/>
        <end position="548"/>
    </location>
</feature>
<feature type="region of interest" description="Disordered" evidence="1">
    <location>
        <begin position="850"/>
        <end position="878"/>
    </location>
</feature>
<proteinExistence type="predicted"/>
<dbReference type="AlphaFoldDB" id="A0AAV1R9J1"/>
<reference evidence="2 3" key="1">
    <citation type="submission" date="2024-01" db="EMBL/GenBank/DDBJ databases">
        <authorList>
            <person name="Waweru B."/>
        </authorList>
    </citation>
    <scope>NUCLEOTIDE SEQUENCE [LARGE SCALE GENOMIC DNA]</scope>
</reference>
<keyword evidence="3" id="KW-1185">Reference proteome</keyword>
<gene>
    <name evidence="2" type="ORF">DCAF_LOCUS8181</name>
</gene>
<comment type="caution">
    <text evidence="2">The sequence shown here is derived from an EMBL/GenBank/DDBJ whole genome shotgun (WGS) entry which is preliminary data.</text>
</comment>
<dbReference type="PANTHER" id="PTHR37261">
    <property type="entry name" value="40S RIBOSOMAL PROTEIN S27"/>
    <property type="match status" value="1"/>
</dbReference>
<sequence>MESSENNANHDTSWTAATNWTIAGGSLVNSLTFESSLSLISDDNDNHNHDDNNDHDQFSTVDSKSKSPLILYAPTPDSAPCEITINFAQSHEVRQIYVRSTARVYEIYCAPETQSSSEYLCTVRCGIATRDEEVLCATNIEEAVLAHAKSSVQEPAEEKFRNGSSLSPNEDDWVEVKALDSPLVVNRNSSSSSNSNINSERNLQRDVDLSYFSRTRCGYYLWNSGIEFRDIPCNGSRKDLPALSLHDLYEATAEITDANPSMSLTLRLLSLQNKGYVCVDEVYVFGDLVDISNLDKQMGPKENSAGNSLMAMLVPGFFQLSKTKGIGGGEDRYNIDTKERQKLQEIGSKAAAPVDVEKKIQEEVRLQEAVGPSSKSVQHEIPQQVSITESKPDISRNHFEGVLDHLVSRVNRIEDLFLRFEESMLKPINSIDVRLQRIEQQLDVLTKKTENSALVPCTRISAPDFSCSESETNSFYNNGSRDISYMASEAYKSRSPSPLTSILPDATPVSVNDAKLQPGLVVTAPEFSNYDDEAEDHAVESVKESPKDKQKHSMSIDDALAYALAGFLSSTSMQTQKYSQTLAIKAPDFPSEEENSNEKAAAPIVESELNTDPSICFSESDGTEHIGNSLSSLEDAENVMRSLNDNNSSKMVEAVDEQCQHSEGEEGESQDICVGHAVAPVMHDVTGADSYEMTDDIKEGEVGDGIINIFDLQKTESLKQFSGDQTDDGSVTTQEVAVSNELFAYKEGIEEESKQDILQNIVELSRASSIVDFESPILEVKFVSQEHSGIKSPLEALLAGMPDLEVEVRSAMENNNNGSENGDQYNLISVEDSGTDAHISVDMDYCSLNEPPSSNMEADELHDCYPSSSPEMPAASLI</sequence>
<evidence type="ECO:0000313" key="2">
    <source>
        <dbReference type="EMBL" id="CAK7330871.1"/>
    </source>
</evidence>
<dbReference type="EMBL" id="CAWUPB010000913">
    <property type="protein sequence ID" value="CAK7330871.1"/>
    <property type="molecule type" value="Genomic_DNA"/>
</dbReference>
<name>A0AAV1R9J1_9ROSI</name>
<dbReference type="PANTHER" id="PTHR37261:SF1">
    <property type="entry name" value="40S RIBOSOMAL PROTEIN S27"/>
    <property type="match status" value="1"/>
</dbReference>
<protein>
    <submittedName>
        <fullName evidence="2">Uncharacterized protein</fullName>
    </submittedName>
</protein>
<feature type="region of interest" description="Disordered" evidence="1">
    <location>
        <begin position="533"/>
        <end position="552"/>
    </location>
</feature>
<evidence type="ECO:0000313" key="3">
    <source>
        <dbReference type="Proteomes" id="UP001314170"/>
    </source>
</evidence>